<name>A0A382URB9_9ZZZZ</name>
<reference evidence="1" key="1">
    <citation type="submission" date="2018-05" db="EMBL/GenBank/DDBJ databases">
        <authorList>
            <person name="Lanie J.A."/>
            <person name="Ng W.-L."/>
            <person name="Kazmierczak K.M."/>
            <person name="Andrzejewski T.M."/>
            <person name="Davidsen T.M."/>
            <person name="Wayne K.J."/>
            <person name="Tettelin H."/>
            <person name="Glass J.I."/>
            <person name="Rusch D."/>
            <person name="Podicherti R."/>
            <person name="Tsui H.-C.T."/>
            <person name="Winkler M.E."/>
        </authorList>
    </citation>
    <scope>NUCLEOTIDE SEQUENCE</scope>
</reference>
<sequence length="153" mass="17834">QEEIGEEFSYQSSLALSHETFDQVRAITPANQMVLYARQELVKRLEVYNEDYSELFQRVIAKINSKFMPIITRYAITGQTIVNSEDVLFEDPLALAILIDVFSERGYRALVDVNRIDVPKRLDPETHEIICEQKRVYRFRVMFAASAIRRGQE</sequence>
<accession>A0A382URB9</accession>
<evidence type="ECO:0000313" key="1">
    <source>
        <dbReference type="EMBL" id="SVD36760.1"/>
    </source>
</evidence>
<gene>
    <name evidence="1" type="ORF">METZ01_LOCUS389614</name>
</gene>
<organism evidence="1">
    <name type="scientific">marine metagenome</name>
    <dbReference type="NCBI Taxonomy" id="408172"/>
    <lineage>
        <taxon>unclassified sequences</taxon>
        <taxon>metagenomes</taxon>
        <taxon>ecological metagenomes</taxon>
    </lineage>
</organism>
<protein>
    <submittedName>
        <fullName evidence="1">Uncharacterized protein</fullName>
    </submittedName>
</protein>
<feature type="non-terminal residue" evidence="1">
    <location>
        <position position="1"/>
    </location>
</feature>
<dbReference type="EMBL" id="UINC01146181">
    <property type="protein sequence ID" value="SVD36760.1"/>
    <property type="molecule type" value="Genomic_DNA"/>
</dbReference>
<dbReference type="AlphaFoldDB" id="A0A382URB9"/>
<proteinExistence type="predicted"/>